<dbReference type="SUPFAM" id="SSF53335">
    <property type="entry name" value="S-adenosyl-L-methionine-dependent methyltransferases"/>
    <property type="match status" value="1"/>
</dbReference>
<dbReference type="CDD" id="cd02440">
    <property type="entry name" value="AdoMet_MTases"/>
    <property type="match status" value="1"/>
</dbReference>
<dbReference type="Gene3D" id="3.40.140.10">
    <property type="entry name" value="Cytidine Deaminase, domain 2"/>
    <property type="match status" value="1"/>
</dbReference>
<dbReference type="PROSITE" id="PS51747">
    <property type="entry name" value="CYT_DCMP_DEAMINASES_2"/>
    <property type="match status" value="1"/>
</dbReference>
<proteinExistence type="predicted"/>
<evidence type="ECO:0000259" key="4">
    <source>
        <dbReference type="PROSITE" id="PS51747"/>
    </source>
</evidence>
<dbReference type="PANTHER" id="PTHR43464:SF19">
    <property type="entry name" value="UBIQUINONE BIOSYNTHESIS O-METHYLTRANSFERASE, MITOCHONDRIAL"/>
    <property type="match status" value="1"/>
</dbReference>
<reference evidence="6" key="1">
    <citation type="submission" date="2016-10" db="EMBL/GenBank/DDBJ databases">
        <authorList>
            <person name="Varghese N."/>
        </authorList>
    </citation>
    <scope>NUCLEOTIDE SEQUENCE [LARGE SCALE GENOMIC DNA]</scope>
    <source>
        <strain evidence="6">92MFCol6.1</strain>
    </source>
</reference>
<sequence>MDVTSDERWMRCALLAGRRAQGISYPNPPVGAALVHENELLAVGWTQAPGHEHAEAMCFRQCAAVPPNSTLYVTLEPCNHVGRTGRCTDLVINAGIGRVVVGLEDPNPLVAGAGISRLRDAGIEVAVGVLASNLREDMAEYLYRVGEGLTSGFLQQSGQRWDHAAQSWEQHRAGNRWTEEFIYRQSLREQLGDVSGLRILDFGGGSGEFSEFLHENGAVVTYVDHSAQMREIARHKTNGVLEAYCLTEDLEGSARPQLFDAVVANMVLHDVEDLGGTLGWLSSRLEMGGRLFVTILHPCFKPPVHGWSSLSESSARYMIDRYGNIGLNLTAVFGGGPSSIPTLNIHRRLSDYMAALLAIGLVIDSVFEPDGRWHPEYFASPLAVADDWFRRAPVLGFLAHKPRC</sequence>
<accession>A0A1W1H3A0</accession>
<dbReference type="GO" id="GO:0032259">
    <property type="term" value="P:methylation"/>
    <property type="evidence" value="ECO:0007669"/>
    <property type="project" value="UniProtKB-KW"/>
</dbReference>
<dbReference type="Proteomes" id="UP000191133">
    <property type="component" value="Unassembled WGS sequence"/>
</dbReference>
<evidence type="ECO:0000313" key="5">
    <source>
        <dbReference type="EMBL" id="SLM26083.1"/>
    </source>
</evidence>
<dbReference type="InterPro" id="IPR016193">
    <property type="entry name" value="Cytidine_deaminase-like"/>
</dbReference>
<dbReference type="GO" id="GO:0008168">
    <property type="term" value="F:methyltransferase activity"/>
    <property type="evidence" value="ECO:0007669"/>
    <property type="project" value="UniProtKB-KW"/>
</dbReference>
<dbReference type="InterPro" id="IPR002125">
    <property type="entry name" value="CMP_dCMP_dom"/>
</dbReference>
<organism evidence="5 6">
    <name type="scientific">Stenotrophomonas indicatrix</name>
    <dbReference type="NCBI Taxonomy" id="2045451"/>
    <lineage>
        <taxon>Bacteria</taxon>
        <taxon>Pseudomonadati</taxon>
        <taxon>Pseudomonadota</taxon>
        <taxon>Gammaproteobacteria</taxon>
        <taxon>Lysobacterales</taxon>
        <taxon>Lysobacteraceae</taxon>
        <taxon>Stenotrophomonas</taxon>
    </lineage>
</organism>
<dbReference type="EMBL" id="FWEU01000006">
    <property type="protein sequence ID" value="SLM26083.1"/>
    <property type="molecule type" value="Genomic_DNA"/>
</dbReference>
<dbReference type="Pfam" id="PF13489">
    <property type="entry name" value="Methyltransf_23"/>
    <property type="match status" value="1"/>
</dbReference>
<dbReference type="AlphaFoldDB" id="A0A1W1H3A0"/>
<evidence type="ECO:0000313" key="6">
    <source>
        <dbReference type="Proteomes" id="UP000191133"/>
    </source>
</evidence>
<evidence type="ECO:0000256" key="1">
    <source>
        <dbReference type="ARBA" id="ARBA00022603"/>
    </source>
</evidence>
<feature type="domain" description="CMP/dCMP-type deaminase" evidence="4">
    <location>
        <begin position="4"/>
        <end position="126"/>
    </location>
</feature>
<name>A0A1W1H3A0_9GAMM</name>
<protein>
    <submittedName>
        <fullName evidence="5">Pyrimidine deaminase domain of riboflavin biosynthesis-containing protein RibD</fullName>
    </submittedName>
</protein>
<gene>
    <name evidence="5" type="ORF">SAMN04488690_3841</name>
</gene>
<dbReference type="CDD" id="cd01284">
    <property type="entry name" value="Riboflavin_deaminase-reductase"/>
    <property type="match status" value="1"/>
</dbReference>
<evidence type="ECO:0000256" key="2">
    <source>
        <dbReference type="ARBA" id="ARBA00022679"/>
    </source>
</evidence>
<keyword evidence="1" id="KW-0489">Methyltransferase</keyword>
<keyword evidence="3" id="KW-0949">S-adenosyl-L-methionine</keyword>
<keyword evidence="2" id="KW-0808">Transferase</keyword>
<dbReference type="PANTHER" id="PTHR43464">
    <property type="entry name" value="METHYLTRANSFERASE"/>
    <property type="match status" value="1"/>
</dbReference>
<dbReference type="SUPFAM" id="SSF53927">
    <property type="entry name" value="Cytidine deaminase-like"/>
    <property type="match status" value="1"/>
</dbReference>
<dbReference type="Pfam" id="PF00383">
    <property type="entry name" value="dCMP_cyt_deam_1"/>
    <property type="match status" value="1"/>
</dbReference>
<dbReference type="InterPro" id="IPR029063">
    <property type="entry name" value="SAM-dependent_MTases_sf"/>
</dbReference>
<dbReference type="Gene3D" id="3.40.50.150">
    <property type="entry name" value="Vaccinia Virus protein VP39"/>
    <property type="match status" value="1"/>
</dbReference>
<evidence type="ECO:0000256" key="3">
    <source>
        <dbReference type="ARBA" id="ARBA00022691"/>
    </source>
</evidence>